<evidence type="ECO:0000313" key="1">
    <source>
        <dbReference type="EMBL" id="OLP96062.1"/>
    </source>
</evidence>
<evidence type="ECO:0000313" key="2">
    <source>
        <dbReference type="Proteomes" id="UP000186817"/>
    </source>
</evidence>
<accession>A0A1Q9DLL5</accession>
<gene>
    <name evidence="1" type="ORF">AK812_SmicGene21746</name>
</gene>
<sequence>MLASEAMQAPPWVREAARLPSARWRGQNSTSDTFFVLIRAFGDEDWCKNEMYVTQALIDFCDTGKADWASHSWTH</sequence>
<comment type="caution">
    <text evidence="1">The sequence shown here is derived from an EMBL/GenBank/DDBJ whole genome shotgun (WGS) entry which is preliminary data.</text>
</comment>
<dbReference type="EMBL" id="LSRX01000481">
    <property type="protein sequence ID" value="OLP96062.1"/>
    <property type="molecule type" value="Genomic_DNA"/>
</dbReference>
<name>A0A1Q9DLL5_SYMMI</name>
<dbReference type="Proteomes" id="UP000186817">
    <property type="component" value="Unassembled WGS sequence"/>
</dbReference>
<reference evidence="1 2" key="1">
    <citation type="submission" date="2016-02" db="EMBL/GenBank/DDBJ databases">
        <title>Genome analysis of coral dinoflagellate symbionts highlights evolutionary adaptations to a symbiotic lifestyle.</title>
        <authorList>
            <person name="Aranda M."/>
            <person name="Li Y."/>
            <person name="Liew Y.J."/>
            <person name="Baumgarten S."/>
            <person name="Simakov O."/>
            <person name="Wilson M."/>
            <person name="Piel J."/>
            <person name="Ashoor H."/>
            <person name="Bougouffa S."/>
            <person name="Bajic V.B."/>
            <person name="Ryu T."/>
            <person name="Ravasi T."/>
            <person name="Bayer T."/>
            <person name="Micklem G."/>
            <person name="Kim H."/>
            <person name="Bhak J."/>
            <person name="Lajeunesse T.C."/>
            <person name="Voolstra C.R."/>
        </authorList>
    </citation>
    <scope>NUCLEOTIDE SEQUENCE [LARGE SCALE GENOMIC DNA]</scope>
    <source>
        <strain evidence="1 2">CCMP2467</strain>
    </source>
</reference>
<organism evidence="1 2">
    <name type="scientific">Symbiodinium microadriaticum</name>
    <name type="common">Dinoflagellate</name>
    <name type="synonym">Zooxanthella microadriatica</name>
    <dbReference type="NCBI Taxonomy" id="2951"/>
    <lineage>
        <taxon>Eukaryota</taxon>
        <taxon>Sar</taxon>
        <taxon>Alveolata</taxon>
        <taxon>Dinophyceae</taxon>
        <taxon>Suessiales</taxon>
        <taxon>Symbiodiniaceae</taxon>
        <taxon>Symbiodinium</taxon>
    </lineage>
</organism>
<dbReference type="AlphaFoldDB" id="A0A1Q9DLL5"/>
<keyword evidence="2" id="KW-1185">Reference proteome</keyword>
<protein>
    <submittedName>
        <fullName evidence="1">Uncharacterized protein</fullName>
    </submittedName>
</protein>
<proteinExistence type="predicted"/>